<dbReference type="InterPro" id="IPR036291">
    <property type="entry name" value="NAD(P)-bd_dom_sf"/>
</dbReference>
<keyword evidence="4" id="KW-0511">Multifunctional enzyme</keyword>
<organism evidence="7 8">
    <name type="scientific">Streptomyces nanshensis</name>
    <dbReference type="NCBI Taxonomy" id="518642"/>
    <lineage>
        <taxon>Bacteria</taxon>
        <taxon>Bacillati</taxon>
        <taxon>Actinomycetota</taxon>
        <taxon>Actinomycetes</taxon>
        <taxon>Kitasatosporales</taxon>
        <taxon>Streptomycetaceae</taxon>
        <taxon>Streptomyces</taxon>
    </lineage>
</organism>
<evidence type="ECO:0000256" key="1">
    <source>
        <dbReference type="ARBA" id="ARBA00022450"/>
    </source>
</evidence>
<accession>A0A1E7L4R4</accession>
<dbReference type="SMART" id="SM01294">
    <property type="entry name" value="PKS_PP_betabranch"/>
    <property type="match status" value="1"/>
</dbReference>
<dbReference type="PANTHER" id="PTHR43775">
    <property type="entry name" value="FATTY ACID SYNTHASE"/>
    <property type="match status" value="1"/>
</dbReference>
<keyword evidence="2" id="KW-0597">Phosphoprotein</keyword>
<keyword evidence="1" id="KW-0596">Phosphopantetheine</keyword>
<dbReference type="InterPro" id="IPR050091">
    <property type="entry name" value="PKS_NRPS_Biosynth_Enz"/>
</dbReference>
<dbReference type="GO" id="GO:0031177">
    <property type="term" value="F:phosphopantetheine binding"/>
    <property type="evidence" value="ECO:0007669"/>
    <property type="project" value="InterPro"/>
</dbReference>
<dbReference type="Gene3D" id="3.40.50.720">
    <property type="entry name" value="NAD(P)-binding Rossmann-like Domain"/>
    <property type="match status" value="2"/>
</dbReference>
<evidence type="ECO:0000256" key="2">
    <source>
        <dbReference type="ARBA" id="ARBA00022553"/>
    </source>
</evidence>
<dbReference type="PROSITE" id="PS00012">
    <property type="entry name" value="PHOSPHOPANTETHEINE"/>
    <property type="match status" value="1"/>
</dbReference>
<evidence type="ECO:0000313" key="7">
    <source>
        <dbReference type="EMBL" id="OEV11170.1"/>
    </source>
</evidence>
<keyword evidence="8" id="KW-1185">Reference proteome</keyword>
<dbReference type="InterPro" id="IPR009081">
    <property type="entry name" value="PP-bd_ACP"/>
</dbReference>
<dbReference type="RefSeq" id="WP_141747577.1">
    <property type="nucleotide sequence ID" value="NZ_LJGW01000245.1"/>
</dbReference>
<feature type="region of interest" description="Disordered" evidence="5">
    <location>
        <begin position="116"/>
        <end position="144"/>
    </location>
</feature>
<proteinExistence type="predicted"/>
<dbReference type="InterPro" id="IPR057326">
    <property type="entry name" value="KR_dom"/>
</dbReference>
<feature type="domain" description="Carrier" evidence="6">
    <location>
        <begin position="440"/>
        <end position="515"/>
    </location>
</feature>
<dbReference type="Proteomes" id="UP000176005">
    <property type="component" value="Unassembled WGS sequence"/>
</dbReference>
<dbReference type="GO" id="GO:0004312">
    <property type="term" value="F:fatty acid synthase activity"/>
    <property type="evidence" value="ECO:0007669"/>
    <property type="project" value="TreeGrafter"/>
</dbReference>
<evidence type="ECO:0000259" key="6">
    <source>
        <dbReference type="PROSITE" id="PS50075"/>
    </source>
</evidence>
<dbReference type="PANTHER" id="PTHR43775:SF51">
    <property type="entry name" value="INACTIVE PHENOLPHTHIOCEROL SYNTHESIS POLYKETIDE SYNTHASE TYPE I PKS1-RELATED"/>
    <property type="match status" value="1"/>
</dbReference>
<keyword evidence="3" id="KW-0808">Transferase</keyword>
<dbReference type="InterPro" id="IPR013968">
    <property type="entry name" value="PKS_KR"/>
</dbReference>
<dbReference type="AlphaFoldDB" id="A0A1E7L4R4"/>
<dbReference type="Pfam" id="PF08659">
    <property type="entry name" value="KR"/>
    <property type="match status" value="1"/>
</dbReference>
<dbReference type="CDD" id="cd08956">
    <property type="entry name" value="KR_3_FAS_SDR_x"/>
    <property type="match status" value="1"/>
</dbReference>
<feature type="non-terminal residue" evidence="7">
    <location>
        <position position="1"/>
    </location>
</feature>
<reference evidence="7 8" key="1">
    <citation type="journal article" date="2016" name="Front. Microbiol.">
        <title>Comparative Genomics Analysis of Streptomyces Species Reveals Their Adaptation to the Marine Environment and Their Diversity at the Genomic Level.</title>
        <authorList>
            <person name="Tian X."/>
            <person name="Zhang Z."/>
            <person name="Yang T."/>
            <person name="Chen M."/>
            <person name="Li J."/>
            <person name="Chen F."/>
            <person name="Yang J."/>
            <person name="Li W."/>
            <person name="Zhang B."/>
            <person name="Zhang Z."/>
            <person name="Wu J."/>
            <person name="Zhang C."/>
            <person name="Long L."/>
            <person name="Xiao J."/>
        </authorList>
    </citation>
    <scope>NUCLEOTIDE SEQUENCE [LARGE SCALE GENOMIC DNA]</scope>
    <source>
        <strain evidence="7 8">SCSIO 10429</strain>
    </source>
</reference>
<evidence type="ECO:0000256" key="3">
    <source>
        <dbReference type="ARBA" id="ARBA00022679"/>
    </source>
</evidence>
<dbReference type="SMART" id="SM00823">
    <property type="entry name" value="PKS_PP"/>
    <property type="match status" value="1"/>
</dbReference>
<dbReference type="EMBL" id="LJGW01000245">
    <property type="protein sequence ID" value="OEV11170.1"/>
    <property type="molecule type" value="Genomic_DNA"/>
</dbReference>
<gene>
    <name evidence="7" type="ORF">AN218_14165</name>
</gene>
<protein>
    <recommendedName>
        <fullName evidence="6">Carrier domain-containing protein</fullName>
    </recommendedName>
</protein>
<dbReference type="GO" id="GO:0006633">
    <property type="term" value="P:fatty acid biosynthetic process"/>
    <property type="evidence" value="ECO:0007669"/>
    <property type="project" value="TreeGrafter"/>
</dbReference>
<evidence type="ECO:0000256" key="4">
    <source>
        <dbReference type="ARBA" id="ARBA00023268"/>
    </source>
</evidence>
<dbReference type="GO" id="GO:0017000">
    <property type="term" value="P:antibiotic biosynthetic process"/>
    <property type="evidence" value="ECO:0007669"/>
    <property type="project" value="UniProtKB-ARBA"/>
</dbReference>
<dbReference type="PATRIC" id="fig|518642.10.peg.3319"/>
<dbReference type="InterPro" id="IPR020806">
    <property type="entry name" value="PKS_PP-bd"/>
</dbReference>
<dbReference type="SUPFAM" id="SSF47336">
    <property type="entry name" value="ACP-like"/>
    <property type="match status" value="1"/>
</dbReference>
<sequence length="598" mass="61608">AGVLARAPGGQPLLVHDAATPVELAVVALARHRGTEVFATAPPAARDTLRALGLDAAHLASSRTGEFERTFAETLGEARIGTVVTRGAGTGDAGGGPGAVPVPDTLLRVGAAFTDPETAAPGALPEDLTDLPELPHPGPGEDSRLEECRVRTLTADWDPQGTVLITGGTGGLGLRIARHLVADRGMRRLLLLSRRGMDAPGAAQACAELTGLGAAVDVHAADVTDAEALASALASVSGTHPLTAVVHAAGVIDDGVIGALTPERVATVLRPKADAAWALHEATRGLDLAGFVLFSSAAGVLGAPGQGNYAAANAFLDALAQRRHAAGLPAVSLAWGLWQESSELTAGLTDADVRRMERAGLGLLPTRQGLGLFDVATTAETAALLLAAPLNLRTLRSRSAQPGFPTLLRRLAGKEDLPGAGETAALPAELAGLSEADRRARLLATVRQLAAAVLGYGSSGAVAPDQAFTTLGLDSLGAVELRARLTEITGLTLPATLVFDFPTPAALAGRLLELIEPAEAVSPLHAEIDRLGELLSAQEPDDAERRRITARLEALLWRWTDGRDGGAAQPAEDDLDDVFDGESEDDIFALVDRELGMD</sequence>
<dbReference type="InterPro" id="IPR006162">
    <property type="entry name" value="Ppantetheine_attach_site"/>
</dbReference>
<evidence type="ECO:0000313" key="8">
    <source>
        <dbReference type="Proteomes" id="UP000176005"/>
    </source>
</evidence>
<dbReference type="SMART" id="SM00822">
    <property type="entry name" value="PKS_KR"/>
    <property type="match status" value="1"/>
</dbReference>
<dbReference type="FunFam" id="1.10.1200.10:FF:000007">
    <property type="entry name" value="Probable polyketide synthase pks17"/>
    <property type="match status" value="1"/>
</dbReference>
<dbReference type="Pfam" id="PF00550">
    <property type="entry name" value="PP-binding"/>
    <property type="match status" value="1"/>
</dbReference>
<name>A0A1E7L4R4_9ACTN</name>
<comment type="caution">
    <text evidence="7">The sequence shown here is derived from an EMBL/GenBank/DDBJ whole genome shotgun (WGS) entry which is preliminary data.</text>
</comment>
<dbReference type="SUPFAM" id="SSF51735">
    <property type="entry name" value="NAD(P)-binding Rossmann-fold domains"/>
    <property type="match status" value="2"/>
</dbReference>
<dbReference type="InterPro" id="IPR036736">
    <property type="entry name" value="ACP-like_sf"/>
</dbReference>
<evidence type="ECO:0000256" key="5">
    <source>
        <dbReference type="SAM" id="MobiDB-lite"/>
    </source>
</evidence>
<dbReference type="Gene3D" id="1.10.1200.10">
    <property type="entry name" value="ACP-like"/>
    <property type="match status" value="1"/>
</dbReference>
<dbReference type="PROSITE" id="PS50075">
    <property type="entry name" value="CARRIER"/>
    <property type="match status" value="1"/>
</dbReference>